<dbReference type="Proteomes" id="UP000029120">
    <property type="component" value="Chromosome 3"/>
</dbReference>
<dbReference type="Gene3D" id="3.30.420.10">
    <property type="entry name" value="Ribonuclease H-like superfamily/Ribonuclease H"/>
    <property type="match status" value="1"/>
</dbReference>
<feature type="region of interest" description="Disordered" evidence="17">
    <location>
        <begin position="1390"/>
        <end position="1419"/>
    </location>
</feature>
<proteinExistence type="predicted"/>
<dbReference type="FunFam" id="1.10.340.70:FF:000001">
    <property type="entry name" value="Retrovirus-related Pol polyprotein from transposon gypsy-like Protein"/>
    <property type="match status" value="1"/>
</dbReference>
<dbReference type="GO" id="GO:0003887">
    <property type="term" value="F:DNA-directed DNA polymerase activity"/>
    <property type="evidence" value="ECO:0007669"/>
    <property type="project" value="UniProtKB-KW"/>
</dbReference>
<dbReference type="InterPro" id="IPR016197">
    <property type="entry name" value="Chromo-like_dom_sf"/>
</dbReference>
<evidence type="ECO:0000256" key="8">
    <source>
        <dbReference type="ARBA" id="ARBA00022801"/>
    </source>
</evidence>
<dbReference type="GO" id="GO:0006310">
    <property type="term" value="P:DNA recombination"/>
    <property type="evidence" value="ECO:0007669"/>
    <property type="project" value="UniProtKB-KW"/>
</dbReference>
<evidence type="ECO:0000256" key="3">
    <source>
        <dbReference type="ARBA" id="ARBA00022695"/>
    </source>
</evidence>
<dbReference type="InterPro" id="IPR005162">
    <property type="entry name" value="Retrotrans_gag_dom"/>
</dbReference>
<keyword evidence="10" id="KW-0229">DNA integration</keyword>
<evidence type="ECO:0000256" key="16">
    <source>
        <dbReference type="SAM" id="Coils"/>
    </source>
</evidence>
<dbReference type="CDD" id="cd00303">
    <property type="entry name" value="retropepsin_like"/>
    <property type="match status" value="1"/>
</dbReference>
<keyword evidence="22" id="KW-1185">Reference proteome</keyword>
<evidence type="ECO:0000256" key="7">
    <source>
        <dbReference type="ARBA" id="ARBA00022759"/>
    </source>
</evidence>
<sequence>MCKKKRISIYRLLSLFYLWIIFVLESKGFHNFPRSHFRSPGIVMTPKPDLKIAEMSRVLLELQQELIRMRIEQKKAEKAHMEALVEEHMKYSKEVERLERRIEADGVSRERAKDSSSTSFVATPSLAAPVFVHRDGKVVVDEPRGTQPMVTGFPESGEKDQNPFRSWENIKARMMKQFTAENDTSTGERLMTLRQTGSVKKFFREFIALAANAPELQDTTLELAFMVGLRPSICARMKSFSPRHLDQMMSVAKTVAEWDLAVDESPTSHGAFRSGSNKSGGPHGPAGSRSLNGPNQDRRNPKSHNRVKSAYRRLTQTEMAERKAASLCFRCDERWHSRHTCTKKELLVLIAQPDGADRVWEDDDVDDSRDDVGDMTVLAALSLNSLVGILSPNTMKLEGQILGETVVVMNDSSASHNFIDYELVRRLGIPLVDTLGYGVVTGTGVTVQGQGKCQKTTLTVQGLRIHTNFLPLQLGGADVILGMQWLTSVGDMKCNWGLQVLRFLVAGYELVTRNITLEPSARPVTVRPFRYPHIQKEELEKHVVRKKDGSWRLCVDYKALNKVTVGDSFPISMIDQLLDELNGAAVFSKLDLRSGYHQILVKAADVPKTAFHTHDGHYEFLVMPFGLTNAPATFQSVMNDVFRKYLRKFVLVFFDDILVYSRTLAEHKDHLQTVLQTVLQLLADNQMFANKNKCQFGSAEVEYLGHVITQQGVAADPSKIKAMTDWPVPKTIKALRGFLGLTGYYRKFVRGYGNIVKPLTSLLKKDKFGWSEEAEQAFEALKPAMSTVPVLALADFSELFVVESDASGIGLGAVLMQQQKPIALFSQALTDIQKLKSVYERELMAIVFAIQKWRHYLLGCKFLVITDQKSLKFLLEQREVNLEYQKWLTKILGFDFDIHYKPRLENKAADALSRVEAVPHLFALSVPEALQLKEIDREVEQNPELGKLKLEVIADPTAHDEFTVVNGRLLRNGRLVLPKESPMVKLILQEFHDGKVGGHGGIHKTQKRIGDMFFWRGMMTDIKEYVAACQVCQRHKYSTLAPAGLLQPLPIPADVWEDTSMDFIKGLPKSEGFSVIMVVVERITKYSHFISLKHPYEASMVVQIFIQEIVRLHGFPKTIVSDRDKTFTGRLWKEVFRLSGTKLNFNTAYHPQSDGQTEVTNMSVETFLRCFCSEKPNKWVQFLAWAEMSYNSSFHSATKMSPFKVVYGREAHTLLKFENGSTDNADLDLGDLVFLKLRPYIQQSLARRVNDKLFARFLGPFAVEARVGAVAYKLTLPPDAKIHHTFHVSQLKAAVGSSLEAISLPPQLSMEEILEAEPELILGERVHAKSGQLEVLVKWKGLHEQDSTWEWKGVIEAQFPDFHLEDKVCLNEGSNVTCGRPPLLFQYRRKKNKQARAHKEKASKEEAEKALSEEPSRSG</sequence>
<keyword evidence="7" id="KW-0255">Endonuclease</keyword>
<organism evidence="21 22">
    <name type="scientific">Arabis alpina</name>
    <name type="common">Alpine rock-cress</name>
    <dbReference type="NCBI Taxonomy" id="50452"/>
    <lineage>
        <taxon>Eukaryota</taxon>
        <taxon>Viridiplantae</taxon>
        <taxon>Streptophyta</taxon>
        <taxon>Embryophyta</taxon>
        <taxon>Tracheophyta</taxon>
        <taxon>Spermatophyta</taxon>
        <taxon>Magnoliopsida</taxon>
        <taxon>eudicotyledons</taxon>
        <taxon>Gunneridae</taxon>
        <taxon>Pentapetalae</taxon>
        <taxon>rosids</taxon>
        <taxon>malvids</taxon>
        <taxon>Brassicales</taxon>
        <taxon>Brassicaceae</taxon>
        <taxon>Arabideae</taxon>
        <taxon>Arabis</taxon>
    </lineage>
</organism>
<dbReference type="Pfam" id="PF17921">
    <property type="entry name" value="Integrase_H2C2"/>
    <property type="match status" value="1"/>
</dbReference>
<keyword evidence="11" id="KW-0695">RNA-directed DNA polymerase</keyword>
<evidence type="ECO:0000259" key="19">
    <source>
        <dbReference type="PROSITE" id="PS50878"/>
    </source>
</evidence>
<feature type="domain" description="Integrase catalytic" evidence="20">
    <location>
        <begin position="1046"/>
        <end position="1210"/>
    </location>
</feature>
<evidence type="ECO:0000256" key="11">
    <source>
        <dbReference type="ARBA" id="ARBA00022918"/>
    </source>
</evidence>
<evidence type="ECO:0000256" key="9">
    <source>
        <dbReference type="ARBA" id="ARBA00022842"/>
    </source>
</evidence>
<dbReference type="GO" id="GO:0003677">
    <property type="term" value="F:DNA binding"/>
    <property type="evidence" value="ECO:0007669"/>
    <property type="project" value="UniProtKB-KW"/>
</dbReference>
<evidence type="ECO:0000256" key="5">
    <source>
        <dbReference type="ARBA" id="ARBA00022723"/>
    </source>
</evidence>
<feature type="compositionally biased region" description="Basic and acidic residues" evidence="17">
    <location>
        <begin position="1400"/>
        <end position="1419"/>
    </location>
</feature>
<evidence type="ECO:0000259" key="18">
    <source>
        <dbReference type="PROSITE" id="PS50013"/>
    </source>
</evidence>
<dbReference type="PROSITE" id="PS50013">
    <property type="entry name" value="CHROMO_2"/>
    <property type="match status" value="1"/>
</dbReference>
<dbReference type="CDD" id="cd01647">
    <property type="entry name" value="RT_LTR"/>
    <property type="match status" value="1"/>
</dbReference>
<dbReference type="Pfam" id="PF17919">
    <property type="entry name" value="RT_RNaseH_2"/>
    <property type="match status" value="1"/>
</dbReference>
<evidence type="ECO:0000256" key="14">
    <source>
        <dbReference type="ARBA" id="ARBA00023172"/>
    </source>
</evidence>
<dbReference type="Gene3D" id="3.30.70.270">
    <property type="match status" value="3"/>
</dbReference>
<evidence type="ECO:0000256" key="6">
    <source>
        <dbReference type="ARBA" id="ARBA00022750"/>
    </source>
</evidence>
<evidence type="ECO:0000256" key="2">
    <source>
        <dbReference type="ARBA" id="ARBA00022679"/>
    </source>
</evidence>
<dbReference type="Pfam" id="PF08284">
    <property type="entry name" value="RVP_2"/>
    <property type="match status" value="1"/>
</dbReference>
<dbReference type="OrthoDB" id="1424817at2759"/>
<dbReference type="FunFam" id="3.30.70.270:FF:000020">
    <property type="entry name" value="Transposon Tf2-6 polyprotein-like Protein"/>
    <property type="match status" value="1"/>
</dbReference>
<dbReference type="FunFam" id="3.10.10.10:FF:000007">
    <property type="entry name" value="Retrovirus-related Pol polyprotein from transposon 17.6-like Protein"/>
    <property type="match status" value="1"/>
</dbReference>
<dbReference type="InterPro" id="IPR050951">
    <property type="entry name" value="Retrovirus_Pol_polyprotein"/>
</dbReference>
<keyword evidence="12" id="KW-0239">DNA-directed DNA polymerase</keyword>
<dbReference type="SMART" id="SM00298">
    <property type="entry name" value="CHROMO"/>
    <property type="match status" value="1"/>
</dbReference>
<dbReference type="SUPFAM" id="SSF54160">
    <property type="entry name" value="Chromo domain-like"/>
    <property type="match status" value="1"/>
</dbReference>
<feature type="domain" description="Reverse transcriptase" evidence="19">
    <location>
        <begin position="525"/>
        <end position="708"/>
    </location>
</feature>
<feature type="domain" description="Chromo" evidence="18">
    <location>
        <begin position="1316"/>
        <end position="1350"/>
    </location>
</feature>
<dbReference type="InterPro" id="IPR023780">
    <property type="entry name" value="Chromo_domain"/>
</dbReference>
<dbReference type="Gene3D" id="1.10.340.70">
    <property type="match status" value="1"/>
</dbReference>
<keyword evidence="15" id="KW-0511">Multifunctional enzyme</keyword>
<keyword evidence="2" id="KW-0808">Transferase</keyword>
<evidence type="ECO:0000313" key="22">
    <source>
        <dbReference type="Proteomes" id="UP000029120"/>
    </source>
</evidence>
<evidence type="ECO:0000256" key="17">
    <source>
        <dbReference type="SAM" id="MobiDB-lite"/>
    </source>
</evidence>
<dbReference type="InterPro" id="IPR056924">
    <property type="entry name" value="SH3_Tf2-1"/>
</dbReference>
<dbReference type="GO" id="GO:0004190">
    <property type="term" value="F:aspartic-type endopeptidase activity"/>
    <property type="evidence" value="ECO:0007669"/>
    <property type="project" value="UniProtKB-KW"/>
</dbReference>
<evidence type="ECO:0000256" key="1">
    <source>
        <dbReference type="ARBA" id="ARBA00022670"/>
    </source>
</evidence>
<keyword evidence="1" id="KW-0645">Protease</keyword>
<dbReference type="SUPFAM" id="SSF56672">
    <property type="entry name" value="DNA/RNA polymerases"/>
    <property type="match status" value="1"/>
</dbReference>
<keyword evidence="13" id="KW-0238">DNA-binding</keyword>
<dbReference type="GO" id="GO:0003964">
    <property type="term" value="F:RNA-directed DNA polymerase activity"/>
    <property type="evidence" value="ECO:0007669"/>
    <property type="project" value="UniProtKB-KW"/>
</dbReference>
<gene>
    <name evidence="21" type="ordered locus">AALP_Aa3g264600</name>
</gene>
<protein>
    <recommendedName>
        <fullName evidence="23">Reverse transcriptase</fullName>
    </recommendedName>
</protein>
<keyword evidence="3" id="KW-0548">Nucleotidyltransferase</keyword>
<accession>A0A087HBU4</accession>
<keyword evidence="16" id="KW-0175">Coiled coil</keyword>
<evidence type="ECO:0000256" key="15">
    <source>
        <dbReference type="ARBA" id="ARBA00023268"/>
    </source>
</evidence>
<dbReference type="PROSITE" id="PS50994">
    <property type="entry name" value="INTEGRASE"/>
    <property type="match status" value="1"/>
</dbReference>
<evidence type="ECO:0000256" key="10">
    <source>
        <dbReference type="ARBA" id="ARBA00022908"/>
    </source>
</evidence>
<dbReference type="Pfam" id="PF24626">
    <property type="entry name" value="SH3_Tf2-1"/>
    <property type="match status" value="1"/>
</dbReference>
<evidence type="ECO:0000259" key="20">
    <source>
        <dbReference type="PROSITE" id="PS50994"/>
    </source>
</evidence>
<dbReference type="InterPro" id="IPR043128">
    <property type="entry name" value="Rev_trsase/Diguanyl_cyclase"/>
</dbReference>
<evidence type="ECO:0000256" key="4">
    <source>
        <dbReference type="ARBA" id="ARBA00022722"/>
    </source>
</evidence>
<keyword evidence="6" id="KW-0064">Aspartyl protease</keyword>
<feature type="coiled-coil region" evidence="16">
    <location>
        <begin position="52"/>
        <end position="101"/>
    </location>
</feature>
<feature type="region of interest" description="Disordered" evidence="17">
    <location>
        <begin position="142"/>
        <end position="163"/>
    </location>
</feature>
<feature type="compositionally biased region" description="Basic residues" evidence="17">
    <location>
        <begin position="1390"/>
        <end position="1399"/>
    </location>
</feature>
<reference evidence="22" key="1">
    <citation type="journal article" date="2015" name="Nat. Plants">
        <title>Genome expansion of Arabis alpina linked with retrotransposition and reduced symmetric DNA methylation.</title>
        <authorList>
            <person name="Willing E.M."/>
            <person name="Rawat V."/>
            <person name="Mandakova T."/>
            <person name="Maumus F."/>
            <person name="James G.V."/>
            <person name="Nordstroem K.J."/>
            <person name="Becker C."/>
            <person name="Warthmann N."/>
            <person name="Chica C."/>
            <person name="Szarzynska B."/>
            <person name="Zytnicki M."/>
            <person name="Albani M.C."/>
            <person name="Kiefer C."/>
            <person name="Bergonzi S."/>
            <person name="Castaings L."/>
            <person name="Mateos J.L."/>
            <person name="Berns M.C."/>
            <person name="Bujdoso N."/>
            <person name="Piofczyk T."/>
            <person name="de Lorenzo L."/>
            <person name="Barrero-Sicilia C."/>
            <person name="Mateos I."/>
            <person name="Piednoel M."/>
            <person name="Hagmann J."/>
            <person name="Chen-Min-Tao R."/>
            <person name="Iglesias-Fernandez R."/>
            <person name="Schuster S.C."/>
            <person name="Alonso-Blanco C."/>
            <person name="Roudier F."/>
            <person name="Carbonero P."/>
            <person name="Paz-Ares J."/>
            <person name="Davis S.J."/>
            <person name="Pecinka A."/>
            <person name="Quesneville H."/>
            <person name="Colot V."/>
            <person name="Lysak M.A."/>
            <person name="Weigel D."/>
            <person name="Coupland G."/>
            <person name="Schneeberger K."/>
        </authorList>
    </citation>
    <scope>NUCLEOTIDE SEQUENCE [LARGE SCALE GENOMIC DNA]</scope>
    <source>
        <strain evidence="22">cv. Pajares</strain>
    </source>
</reference>
<dbReference type="PANTHER" id="PTHR37984:SF5">
    <property type="entry name" value="PROTEIN NYNRIN-LIKE"/>
    <property type="match status" value="1"/>
</dbReference>
<dbReference type="InterPro" id="IPR001584">
    <property type="entry name" value="Integrase_cat-core"/>
</dbReference>
<dbReference type="InterPro" id="IPR036397">
    <property type="entry name" value="RNaseH_sf"/>
</dbReference>
<dbReference type="Pfam" id="PF03732">
    <property type="entry name" value="Retrotrans_gag"/>
    <property type="match status" value="1"/>
</dbReference>
<keyword evidence="5" id="KW-0479">Metal-binding</keyword>
<keyword evidence="8" id="KW-0378">Hydrolase</keyword>
<dbReference type="GO" id="GO:0015074">
    <property type="term" value="P:DNA integration"/>
    <property type="evidence" value="ECO:0007669"/>
    <property type="project" value="UniProtKB-KW"/>
</dbReference>
<dbReference type="InterPro" id="IPR012337">
    <property type="entry name" value="RNaseH-like_sf"/>
</dbReference>
<dbReference type="InterPro" id="IPR000953">
    <property type="entry name" value="Chromo/chromo_shadow_dom"/>
</dbReference>
<evidence type="ECO:0008006" key="23">
    <source>
        <dbReference type="Google" id="ProtNLM"/>
    </source>
</evidence>
<dbReference type="EMBL" id="CM002871">
    <property type="protein sequence ID" value="KFK39596.1"/>
    <property type="molecule type" value="Genomic_DNA"/>
</dbReference>
<keyword evidence="9" id="KW-0460">Magnesium</keyword>
<keyword evidence="4" id="KW-0540">Nuclease</keyword>
<dbReference type="OMA" id="HEQDSTW"/>
<dbReference type="InterPro" id="IPR000477">
    <property type="entry name" value="RT_dom"/>
</dbReference>
<dbReference type="InterPro" id="IPR041588">
    <property type="entry name" value="Integrase_H2C2"/>
</dbReference>
<dbReference type="Gene3D" id="2.40.50.40">
    <property type="match status" value="1"/>
</dbReference>
<dbReference type="InterPro" id="IPR021109">
    <property type="entry name" value="Peptidase_aspartic_dom_sf"/>
</dbReference>
<dbReference type="Pfam" id="PF00385">
    <property type="entry name" value="Chromo"/>
    <property type="match status" value="1"/>
</dbReference>
<feature type="region of interest" description="Disordered" evidence="17">
    <location>
        <begin position="266"/>
        <end position="308"/>
    </location>
</feature>
<dbReference type="Gene3D" id="3.10.20.370">
    <property type="match status" value="1"/>
</dbReference>
<dbReference type="eggNOG" id="KOG0017">
    <property type="taxonomic scope" value="Eukaryota"/>
</dbReference>
<evidence type="ECO:0000256" key="13">
    <source>
        <dbReference type="ARBA" id="ARBA00023125"/>
    </source>
</evidence>
<evidence type="ECO:0000313" key="21">
    <source>
        <dbReference type="EMBL" id="KFK39596.1"/>
    </source>
</evidence>
<dbReference type="GO" id="GO:0046872">
    <property type="term" value="F:metal ion binding"/>
    <property type="evidence" value="ECO:0007669"/>
    <property type="project" value="UniProtKB-KW"/>
</dbReference>
<evidence type="ECO:0000256" key="12">
    <source>
        <dbReference type="ARBA" id="ARBA00022932"/>
    </source>
</evidence>
<dbReference type="Gramene" id="KFK39596">
    <property type="protein sequence ID" value="KFK39596"/>
    <property type="gene ID" value="AALP_AA3G264600"/>
</dbReference>
<name>A0A087HBU4_ARAAL</name>
<dbReference type="InterPro" id="IPR043502">
    <property type="entry name" value="DNA/RNA_pol_sf"/>
</dbReference>
<dbReference type="PANTHER" id="PTHR37984">
    <property type="entry name" value="PROTEIN CBG26694"/>
    <property type="match status" value="1"/>
</dbReference>
<dbReference type="GO" id="GO:0006508">
    <property type="term" value="P:proteolysis"/>
    <property type="evidence" value="ECO:0007669"/>
    <property type="project" value="UniProtKB-KW"/>
</dbReference>
<dbReference type="InterPro" id="IPR041577">
    <property type="entry name" value="RT_RNaseH_2"/>
</dbReference>
<keyword evidence="14" id="KW-0233">DNA recombination</keyword>
<dbReference type="GO" id="GO:0004519">
    <property type="term" value="F:endonuclease activity"/>
    <property type="evidence" value="ECO:0007669"/>
    <property type="project" value="UniProtKB-KW"/>
</dbReference>
<dbReference type="SUPFAM" id="SSF53098">
    <property type="entry name" value="Ribonuclease H-like"/>
    <property type="match status" value="1"/>
</dbReference>
<dbReference type="PROSITE" id="PS50878">
    <property type="entry name" value="RT_POL"/>
    <property type="match status" value="1"/>
</dbReference>
<dbReference type="CDD" id="cd09274">
    <property type="entry name" value="RNase_HI_RT_Ty3"/>
    <property type="match status" value="1"/>
</dbReference>
<dbReference type="Gene3D" id="2.40.70.10">
    <property type="entry name" value="Acid Proteases"/>
    <property type="match status" value="1"/>
</dbReference>
<dbReference type="Pfam" id="PF00078">
    <property type="entry name" value="RVT_1"/>
    <property type="match status" value="1"/>
</dbReference>